<keyword evidence="2" id="KW-1185">Reference proteome</keyword>
<proteinExistence type="predicted"/>
<organism evidence="1 2">
    <name type="scientific">Trichinella nativa</name>
    <dbReference type="NCBI Taxonomy" id="6335"/>
    <lineage>
        <taxon>Eukaryota</taxon>
        <taxon>Metazoa</taxon>
        <taxon>Ecdysozoa</taxon>
        <taxon>Nematoda</taxon>
        <taxon>Enoplea</taxon>
        <taxon>Dorylaimia</taxon>
        <taxon>Trichinellida</taxon>
        <taxon>Trichinellidae</taxon>
        <taxon>Trichinella</taxon>
    </lineage>
</organism>
<name>A0A0V1KNA5_9BILA</name>
<accession>A0A0V1KNA5</accession>
<comment type="caution">
    <text evidence="1">The sequence shown here is derived from an EMBL/GenBank/DDBJ whole genome shotgun (WGS) entry which is preliminary data.</text>
</comment>
<evidence type="ECO:0000313" key="1">
    <source>
        <dbReference type="EMBL" id="KRZ48594.1"/>
    </source>
</evidence>
<dbReference type="EMBL" id="JYDW01000385">
    <property type="protein sequence ID" value="KRZ48594.1"/>
    <property type="molecule type" value="Genomic_DNA"/>
</dbReference>
<dbReference type="OrthoDB" id="5920076at2759"/>
<gene>
    <name evidence="1" type="ORF">T02_5926</name>
</gene>
<sequence length="280" mass="31582">LPPIRSTQKMRKGKKGVDWVTLSRDQPVTLVFGRSRGGPTCIFRHLKTIFVRTSQKSGKILPLASSIRISNVQASSVTIMVVSTIGIQLIWTARLLDSQSKPTVDDIKVVNKINDRAHHDGFPLMTAACKLFPHILASARTQRQVIAFDKSLSAINCSARPEISRCTIFLLVRETKSTASCGPVSRRISTTSFRMKKLCDAVMNNTCNYPHYIRLISSLHTVSNKLLEMRSHWQPGLLCRTVEITKCWRQNLIRFLVCGLYKSQDDQLSYDYPMSIVSRS</sequence>
<protein>
    <submittedName>
        <fullName evidence="1">Uncharacterized protein</fullName>
    </submittedName>
</protein>
<evidence type="ECO:0000313" key="2">
    <source>
        <dbReference type="Proteomes" id="UP000054721"/>
    </source>
</evidence>
<dbReference type="Proteomes" id="UP000054721">
    <property type="component" value="Unassembled WGS sequence"/>
</dbReference>
<reference evidence="1 2" key="1">
    <citation type="submission" date="2015-05" db="EMBL/GenBank/DDBJ databases">
        <title>Evolution of Trichinella species and genotypes.</title>
        <authorList>
            <person name="Korhonen P.K."/>
            <person name="Edoardo P."/>
            <person name="Giuseppe L.R."/>
            <person name="Gasser R.B."/>
        </authorList>
    </citation>
    <scope>NUCLEOTIDE SEQUENCE [LARGE SCALE GENOMIC DNA]</scope>
    <source>
        <strain evidence="1">ISS10</strain>
    </source>
</reference>
<dbReference type="AlphaFoldDB" id="A0A0V1KNA5"/>
<feature type="non-terminal residue" evidence="1">
    <location>
        <position position="280"/>
    </location>
</feature>